<evidence type="ECO:0000313" key="5">
    <source>
        <dbReference type="Proteomes" id="UP000658997"/>
    </source>
</evidence>
<feature type="compositionally biased region" description="Basic and acidic residues" evidence="2">
    <location>
        <begin position="112"/>
        <end position="124"/>
    </location>
</feature>
<reference evidence="4" key="1">
    <citation type="submission" date="2018-08" db="EMBL/GenBank/DDBJ databases">
        <authorList>
            <person name="Guldener U."/>
        </authorList>
    </citation>
    <scope>NUCLEOTIDE SEQUENCE</scope>
    <source>
        <strain evidence="4">UB2</strain>
    </source>
</reference>
<dbReference type="InterPro" id="IPR016161">
    <property type="entry name" value="Ald_DH/histidinol_DH"/>
</dbReference>
<dbReference type="Pfam" id="PF00171">
    <property type="entry name" value="Aldedh"/>
    <property type="match status" value="1"/>
</dbReference>
<feature type="domain" description="Aldehyde dehydrogenase" evidence="3">
    <location>
        <begin position="253"/>
        <end position="340"/>
    </location>
</feature>
<dbReference type="InterPro" id="IPR016162">
    <property type="entry name" value="Ald_DH_N"/>
</dbReference>
<dbReference type="SUPFAM" id="SSF53720">
    <property type="entry name" value="ALDH-like"/>
    <property type="match status" value="1"/>
</dbReference>
<accession>A0A8H8TTA1</accession>
<feature type="compositionally biased region" description="Polar residues" evidence="2">
    <location>
        <begin position="24"/>
        <end position="36"/>
    </location>
</feature>
<evidence type="ECO:0000313" key="4">
    <source>
        <dbReference type="EMBL" id="SYW80541.1"/>
    </source>
</evidence>
<feature type="region of interest" description="Disordered" evidence="2">
    <location>
        <begin position="1"/>
        <end position="55"/>
    </location>
</feature>
<feature type="region of interest" description="Disordered" evidence="2">
    <location>
        <begin position="67"/>
        <end position="124"/>
    </location>
</feature>
<sequence length="750" mass="82333">MDLEVELDVASPEGPMDLEAELDVTSSEGGNTMQDSTMDKASDLEEELDIASSEGEMSYVSFNIKIDDEQPLPKPPEDKPNTDASTNEIHAHGREGTDYPDTLDVSEALTTDGDKPNSSDYNRYDKERAPIFPCSYGKLIGASQVSSTSSETLHISNANNFASRGSRSLSVVVRTDDQWTLLDLLPKFDPPRSGTAATIAENYDLCKIFDGSIIQARPIDTVTLIDNHDTQSGQALESTVPAQFMLLTTPSEFEKAQVMFKLQVLIREHMDDIANAIILKQGKTFVDAKGDILCGLQVVEVACGITCTLMEEHIEVSKDMDTYTRRESLCVTAAIAPNEYTASQQRLDEFGQRNDFNSSNYELGRTQVYYTSSSFEVRPNGTQPAQVTANTNTGLTSATLSSATRRPDSNDTMEHSNIPFPINLIEKLIKWQSIHDNNLPISKDHNDVAQLSELMFRFKEKSDLANEASIHAWVEQAFVGGGSIVKFINILLRRAQEARKARVSEARSNETILEAECAKMRAEARDRQAEMEEERRITTMDMAVVVPPPELRRTILRVFTTKHSLQLHSSAIGFITSTLTQHGLLDQPLEWEEAIDALAQGIVDGQLDVDPHSSRGATRGGNQNVDTGPSDVVTATALEKVYSRLVVADSAAHTTQGALASTFSANNGVHRHPHELTDGELPDPHCYFGVHSASAPSRAGTLAPWRGAISVKEEAAFQVHEANHSDLCFVIFSDLSTIITSTEAAFYADI</sequence>
<comment type="caution">
    <text evidence="4">The sequence shown here is derived from an EMBL/GenBank/DDBJ whole genome shotgun (WGS) entry which is preliminary data.</text>
</comment>
<protein>
    <recommendedName>
        <fullName evidence="3">Aldehyde dehydrogenase domain-containing protein</fullName>
    </recommendedName>
</protein>
<dbReference type="Gene3D" id="3.40.605.10">
    <property type="entry name" value="Aldehyde Dehydrogenase, Chain A, domain 1"/>
    <property type="match status" value="1"/>
</dbReference>
<name>A0A8H8TTA1_9BASI</name>
<evidence type="ECO:0000259" key="3">
    <source>
        <dbReference type="Pfam" id="PF00171"/>
    </source>
</evidence>
<feature type="region of interest" description="Disordered" evidence="2">
    <location>
        <begin position="606"/>
        <end position="630"/>
    </location>
</feature>
<dbReference type="Proteomes" id="UP000658997">
    <property type="component" value="Unassembled WGS sequence"/>
</dbReference>
<proteinExistence type="inferred from homology"/>
<organism evidence="4 5">
    <name type="scientific">Ustilago bromivora</name>
    <dbReference type="NCBI Taxonomy" id="307758"/>
    <lineage>
        <taxon>Eukaryota</taxon>
        <taxon>Fungi</taxon>
        <taxon>Dikarya</taxon>
        <taxon>Basidiomycota</taxon>
        <taxon>Ustilaginomycotina</taxon>
        <taxon>Ustilaginomycetes</taxon>
        <taxon>Ustilaginales</taxon>
        <taxon>Ustilaginaceae</taxon>
        <taxon>Ustilago</taxon>
    </lineage>
</organism>
<dbReference type="AlphaFoldDB" id="A0A8H8TTA1"/>
<dbReference type="GO" id="GO:0006574">
    <property type="term" value="P:L-valine catabolic process"/>
    <property type="evidence" value="ECO:0007669"/>
    <property type="project" value="TreeGrafter"/>
</dbReference>
<dbReference type="InterPro" id="IPR015590">
    <property type="entry name" value="Aldehyde_DH_dom"/>
</dbReference>
<dbReference type="GO" id="GO:0006210">
    <property type="term" value="P:thymine catabolic process"/>
    <property type="evidence" value="ECO:0007669"/>
    <property type="project" value="TreeGrafter"/>
</dbReference>
<gene>
    <name evidence="4" type="ORF">UBRO2_03809</name>
</gene>
<evidence type="ECO:0000256" key="2">
    <source>
        <dbReference type="SAM" id="MobiDB-lite"/>
    </source>
</evidence>
<keyword evidence="5" id="KW-1185">Reference proteome</keyword>
<dbReference type="InterPro" id="IPR010061">
    <property type="entry name" value="MeMal-semiAld_DH"/>
</dbReference>
<dbReference type="Gene3D" id="3.20.20.80">
    <property type="entry name" value="Glycosidases"/>
    <property type="match status" value="1"/>
</dbReference>
<dbReference type="GO" id="GO:0004491">
    <property type="term" value="F:methylmalonate-semialdehyde dehydrogenase (acylating, NAD) activity"/>
    <property type="evidence" value="ECO:0007669"/>
    <property type="project" value="InterPro"/>
</dbReference>
<comment type="similarity">
    <text evidence="1">Belongs to the aldehyde dehydrogenase family.</text>
</comment>
<dbReference type="EMBL" id="ULHB01000077">
    <property type="protein sequence ID" value="SYW80541.1"/>
    <property type="molecule type" value="Genomic_DNA"/>
</dbReference>
<dbReference type="PANTHER" id="PTHR43866">
    <property type="entry name" value="MALONATE-SEMIALDEHYDE DEHYDROGENASE"/>
    <property type="match status" value="1"/>
</dbReference>
<dbReference type="GO" id="GO:0005739">
    <property type="term" value="C:mitochondrion"/>
    <property type="evidence" value="ECO:0007669"/>
    <property type="project" value="TreeGrafter"/>
</dbReference>
<evidence type="ECO:0000256" key="1">
    <source>
        <dbReference type="ARBA" id="ARBA00009986"/>
    </source>
</evidence>
<dbReference type="PANTHER" id="PTHR43866:SF3">
    <property type="entry name" value="METHYLMALONATE-SEMIALDEHYDE DEHYDROGENASE [ACYLATING], MITOCHONDRIAL"/>
    <property type="match status" value="1"/>
</dbReference>